<accession>A0A0F9E1H7</accession>
<reference evidence="1" key="1">
    <citation type="journal article" date="2015" name="Nature">
        <title>Complex archaea that bridge the gap between prokaryotes and eukaryotes.</title>
        <authorList>
            <person name="Spang A."/>
            <person name="Saw J.H."/>
            <person name="Jorgensen S.L."/>
            <person name="Zaremba-Niedzwiedzka K."/>
            <person name="Martijn J."/>
            <person name="Lind A.E."/>
            <person name="van Eijk R."/>
            <person name="Schleper C."/>
            <person name="Guy L."/>
            <person name="Ettema T.J."/>
        </authorList>
    </citation>
    <scope>NUCLEOTIDE SEQUENCE</scope>
</reference>
<evidence type="ECO:0000313" key="1">
    <source>
        <dbReference type="EMBL" id="KKL17968.1"/>
    </source>
</evidence>
<gene>
    <name evidence="1" type="ORF">LCGC14_2480210</name>
</gene>
<protein>
    <recommendedName>
        <fullName evidence="2">Ubiquitin-activating enzyme E1 FCCH domain-containing protein</fullName>
    </recommendedName>
</protein>
<evidence type="ECO:0008006" key="2">
    <source>
        <dbReference type="Google" id="ProtNLM"/>
    </source>
</evidence>
<name>A0A0F9E1H7_9ZZZZ</name>
<proteinExistence type="predicted"/>
<organism evidence="1">
    <name type="scientific">marine sediment metagenome</name>
    <dbReference type="NCBI Taxonomy" id="412755"/>
    <lineage>
        <taxon>unclassified sequences</taxon>
        <taxon>metagenomes</taxon>
        <taxon>ecological metagenomes</taxon>
    </lineage>
</organism>
<sequence length="187" mass="19726">MSYRTLIQSGRFTSDGTNKRLDLRGDFDHIEVENETALIQTGSDLAFKFTWQLGQTDGRGNVWTKLGAVANDPLTVAQIAADLGFVVLDTSGEPLKAAVALTTGTNITEPVFTTASTAGLATGSIVRLTSMVGMPNLSGYDFAIDTVVTNTSFKMAAALATAPGAANTAGNYRIVKFDPINCNSFCC</sequence>
<dbReference type="EMBL" id="LAZR01039049">
    <property type="protein sequence ID" value="KKL17968.1"/>
    <property type="molecule type" value="Genomic_DNA"/>
</dbReference>
<comment type="caution">
    <text evidence="1">The sequence shown here is derived from an EMBL/GenBank/DDBJ whole genome shotgun (WGS) entry which is preliminary data.</text>
</comment>
<dbReference type="AlphaFoldDB" id="A0A0F9E1H7"/>